<protein>
    <submittedName>
        <fullName evidence="1">Uncharacterized protein</fullName>
    </submittedName>
</protein>
<name>A0A1W1YRC3_9FIRM</name>
<gene>
    <name evidence="1" type="ORF">SAMN02745168_0622</name>
</gene>
<proteinExistence type="predicted"/>
<dbReference type="EMBL" id="FWXW01000001">
    <property type="protein sequence ID" value="SMC38371.1"/>
    <property type="molecule type" value="Genomic_DNA"/>
</dbReference>
<dbReference type="Proteomes" id="UP000192790">
    <property type="component" value="Unassembled WGS sequence"/>
</dbReference>
<dbReference type="STRING" id="1122930.SAMN02745168_0622"/>
<accession>A0A1W1YRC3</accession>
<keyword evidence="2" id="KW-1185">Reference proteome</keyword>
<reference evidence="1 2" key="1">
    <citation type="submission" date="2017-04" db="EMBL/GenBank/DDBJ databases">
        <authorList>
            <person name="Afonso C.L."/>
            <person name="Miller P.J."/>
            <person name="Scott M.A."/>
            <person name="Spackman E."/>
            <person name="Goraichik I."/>
            <person name="Dimitrov K.M."/>
            <person name="Suarez D.L."/>
            <person name="Swayne D.E."/>
        </authorList>
    </citation>
    <scope>NUCLEOTIDE SEQUENCE [LARGE SCALE GENOMIC DNA]</scope>
    <source>
        <strain evidence="1 2">DSM 12816</strain>
    </source>
</reference>
<sequence length="61" mass="7437">MILEIRNQNHELKKFCCVVFAGILRSYPDKIYVQQRYKRSGKAYIRERFIPKEEVSTWTVR</sequence>
<organism evidence="1 2">
    <name type="scientific">Papillibacter cinnamivorans DSM 12816</name>
    <dbReference type="NCBI Taxonomy" id="1122930"/>
    <lineage>
        <taxon>Bacteria</taxon>
        <taxon>Bacillati</taxon>
        <taxon>Bacillota</taxon>
        <taxon>Clostridia</taxon>
        <taxon>Eubacteriales</taxon>
        <taxon>Oscillospiraceae</taxon>
        <taxon>Papillibacter</taxon>
    </lineage>
</organism>
<evidence type="ECO:0000313" key="2">
    <source>
        <dbReference type="Proteomes" id="UP000192790"/>
    </source>
</evidence>
<dbReference type="AlphaFoldDB" id="A0A1W1YRC3"/>
<evidence type="ECO:0000313" key="1">
    <source>
        <dbReference type="EMBL" id="SMC38371.1"/>
    </source>
</evidence>